<evidence type="ECO:0000256" key="1">
    <source>
        <dbReference type="SAM" id="MobiDB-lite"/>
    </source>
</evidence>
<name>W7TE49_9STRA</name>
<dbReference type="AlphaFoldDB" id="W7TE49"/>
<feature type="region of interest" description="Disordered" evidence="1">
    <location>
        <begin position="431"/>
        <end position="471"/>
    </location>
</feature>
<feature type="region of interest" description="Disordered" evidence="1">
    <location>
        <begin position="216"/>
        <end position="256"/>
    </location>
</feature>
<feature type="compositionally biased region" description="Basic and acidic residues" evidence="1">
    <location>
        <begin position="235"/>
        <end position="244"/>
    </location>
</feature>
<evidence type="ECO:0000313" key="2">
    <source>
        <dbReference type="EMBL" id="EWM21813.1"/>
    </source>
</evidence>
<proteinExistence type="predicted"/>
<gene>
    <name evidence="2" type="ORF">Naga_100399g4</name>
</gene>
<dbReference type="Proteomes" id="UP000019335">
    <property type="component" value="Unassembled WGS sequence"/>
</dbReference>
<keyword evidence="3" id="KW-1185">Reference proteome</keyword>
<feature type="region of interest" description="Disordered" evidence="1">
    <location>
        <begin position="268"/>
        <end position="309"/>
    </location>
</feature>
<feature type="region of interest" description="Disordered" evidence="1">
    <location>
        <begin position="487"/>
        <end position="533"/>
    </location>
</feature>
<dbReference type="OrthoDB" id="10390655at2759"/>
<organism evidence="2 3">
    <name type="scientific">Nannochloropsis gaditana</name>
    <dbReference type="NCBI Taxonomy" id="72520"/>
    <lineage>
        <taxon>Eukaryota</taxon>
        <taxon>Sar</taxon>
        <taxon>Stramenopiles</taxon>
        <taxon>Ochrophyta</taxon>
        <taxon>Eustigmatophyceae</taxon>
        <taxon>Eustigmatales</taxon>
        <taxon>Monodopsidaceae</taxon>
        <taxon>Nannochloropsis</taxon>
    </lineage>
</organism>
<evidence type="ECO:0000313" key="3">
    <source>
        <dbReference type="Proteomes" id="UP000019335"/>
    </source>
</evidence>
<feature type="compositionally biased region" description="Basic residues" evidence="1">
    <location>
        <begin position="511"/>
        <end position="529"/>
    </location>
</feature>
<feature type="region of interest" description="Disordered" evidence="1">
    <location>
        <begin position="599"/>
        <end position="631"/>
    </location>
</feature>
<feature type="compositionally biased region" description="Basic residues" evidence="1">
    <location>
        <begin position="245"/>
        <end position="256"/>
    </location>
</feature>
<feature type="compositionally biased region" description="Basic and acidic residues" evidence="1">
    <location>
        <begin position="280"/>
        <end position="303"/>
    </location>
</feature>
<dbReference type="EMBL" id="AZIL01002360">
    <property type="protein sequence ID" value="EWM21813.1"/>
    <property type="molecule type" value="Genomic_DNA"/>
</dbReference>
<reference evidence="2 3" key="1">
    <citation type="journal article" date="2014" name="Mol. Plant">
        <title>Chromosome Scale Genome Assembly and Transcriptome Profiling of Nannochloropsis gaditana in Nitrogen Depletion.</title>
        <authorList>
            <person name="Corteggiani Carpinelli E."/>
            <person name="Telatin A."/>
            <person name="Vitulo N."/>
            <person name="Forcato C."/>
            <person name="D'Angelo M."/>
            <person name="Schiavon R."/>
            <person name="Vezzi A."/>
            <person name="Giacometti G.M."/>
            <person name="Morosinotto T."/>
            <person name="Valle G."/>
        </authorList>
    </citation>
    <scope>NUCLEOTIDE SEQUENCE [LARGE SCALE GENOMIC DNA]</scope>
    <source>
        <strain evidence="2 3">B-31</strain>
    </source>
</reference>
<sequence length="738" mass="78843">MDLFQEEEMNCAPSAEFLMSYGQIPISEEAGRVSRLSSWTLPGAKSTKHSYAHVSGAGTLTQATALAAVRMEDQSSPLAVDGIACSLNDRKDGRQDLGTVPEALSDGNTNSLITSFPAKTPTSCLGQHEERARAKFGHLAAPESSIDKVMAEPDKTAVSLSKTSKTITPLANSPTGSFQEIIPGSQRLGDPSLFRPPSEVACPAFKPAKILSRRSSAKDANAQYPSNLSALQPHQDVEKVETSTRRNHGRKDQRKAMQRVRAEVLRILDSDTGESPPFIDYKKTGSEENISSDKDTRGEKESDLIAGQERSSLLLSSTLSLQSEQKLVDAASVWGAGGNPPSSSFSSFAALHSLEGSRANQLGATSAVPSASPWGPPLVFTPVQPDGPTASSSTTNQESDKIQAKNASEGPRGLDGLMEGLTRVVLDPGSCQTSKVLPKSSLAPSFCRPTAPTRPPPPLTADTSEKESASAAIPQEEIPALAAGALHDGAGGQDARPSGGQSQEEEEPASPHRRRRTRRGRRGQGRRKRAAEARLARRLGLPLDLEEGFSQGGQEDVFMYSPSHKREDLPLLTHDLTAPLPATAMLTTLLDSRRHYPNTPTVTYGPQQEEHIPGRPPRNPPLVSTSRPRLPPDSYAHAPLHQPQRPGSLACQSLRMGCAGSTLSGRQYLDTEDAIVPATEGKSMAHLLRDGWYPPMASSRLPAPSRPRASDSVNASLDLPVSAGYPPGRGLDVRRAYA</sequence>
<protein>
    <submittedName>
        <fullName evidence="2">Uncharacterized protein</fullName>
    </submittedName>
</protein>
<feature type="region of interest" description="Disordered" evidence="1">
    <location>
        <begin position="361"/>
        <end position="416"/>
    </location>
</feature>
<feature type="compositionally biased region" description="Polar residues" evidence="1">
    <location>
        <begin position="223"/>
        <end position="232"/>
    </location>
</feature>
<comment type="caution">
    <text evidence="2">The sequence shown here is derived from an EMBL/GenBank/DDBJ whole genome shotgun (WGS) entry which is preliminary data.</text>
</comment>
<feature type="region of interest" description="Disordered" evidence="1">
    <location>
        <begin position="698"/>
        <end position="729"/>
    </location>
</feature>
<accession>W7TE49</accession>